<sequence length="105" mass="12386">MLVQQTLEKDTQKPRRRQPAGLFLFGAFQRLENFRCYYQKLNVKDAGGKEMNDTTKHGWTWAYRKIRGLQCSRVSSIYRASLYVIRGDSGTFFNDATLHKIRIHR</sequence>
<organism evidence="1 2">
    <name type="scientific">Pseudomonas versuta</name>
    <dbReference type="NCBI Taxonomy" id="1788301"/>
    <lineage>
        <taxon>Bacteria</taxon>
        <taxon>Pseudomonadati</taxon>
        <taxon>Pseudomonadota</taxon>
        <taxon>Gammaproteobacteria</taxon>
        <taxon>Pseudomonadales</taxon>
        <taxon>Pseudomonadaceae</taxon>
        <taxon>Pseudomonas</taxon>
    </lineage>
</organism>
<protein>
    <submittedName>
        <fullName evidence="1">Uncharacterized protein</fullName>
    </submittedName>
</protein>
<dbReference type="EMBL" id="MPJD01000010">
    <property type="protein sequence ID" value="OKA27113.1"/>
    <property type="molecule type" value="Genomic_DNA"/>
</dbReference>
<reference evidence="1 2" key="1">
    <citation type="submission" date="2016-11" db="EMBL/GenBank/DDBJ databases">
        <title>Draft genome of Pseudomonas versuta A4R1.12.</title>
        <authorList>
            <person name="See-Too W.-S."/>
        </authorList>
    </citation>
    <scope>NUCLEOTIDE SEQUENCE [LARGE SCALE GENOMIC DNA]</scope>
    <source>
        <strain evidence="1 2">A4R1.12</strain>
    </source>
</reference>
<gene>
    <name evidence="1" type="ORF">BOH74_04825</name>
</gene>
<comment type="caution">
    <text evidence="1">The sequence shown here is derived from an EMBL/GenBank/DDBJ whole genome shotgun (WGS) entry which is preliminary data.</text>
</comment>
<evidence type="ECO:0000313" key="2">
    <source>
        <dbReference type="Proteomes" id="UP000185990"/>
    </source>
</evidence>
<dbReference type="Proteomes" id="UP000185990">
    <property type="component" value="Unassembled WGS sequence"/>
</dbReference>
<proteinExistence type="predicted"/>
<accession>A0A854A536</accession>
<name>A0A854A536_9PSED</name>
<evidence type="ECO:0000313" key="1">
    <source>
        <dbReference type="EMBL" id="OKA27113.1"/>
    </source>
</evidence>
<dbReference type="AlphaFoldDB" id="A0A854A536"/>